<dbReference type="EMBL" id="QEEX01000001">
    <property type="protein sequence ID" value="PWB96446.1"/>
    <property type="molecule type" value="Genomic_DNA"/>
</dbReference>
<reference evidence="5" key="1">
    <citation type="submission" date="2018-04" db="EMBL/GenBank/DDBJ databases">
        <authorList>
            <person name="Liu S."/>
            <person name="Wang Z."/>
            <person name="Li J."/>
        </authorList>
    </citation>
    <scope>NUCLEOTIDE SEQUENCE [LARGE SCALE GENOMIC DNA]</scope>
    <source>
        <strain evidence="5">S1194</strain>
    </source>
</reference>
<dbReference type="InterPro" id="IPR002347">
    <property type="entry name" value="SDR_fam"/>
</dbReference>
<dbReference type="Gene3D" id="3.40.50.720">
    <property type="entry name" value="NAD(P)-binding Rossmann-like Domain"/>
    <property type="match status" value="1"/>
</dbReference>
<dbReference type="PROSITE" id="PS00061">
    <property type="entry name" value="ADH_SHORT"/>
    <property type="match status" value="1"/>
</dbReference>
<gene>
    <name evidence="4" type="ORF">DF220_00245</name>
</gene>
<evidence type="ECO:0000256" key="1">
    <source>
        <dbReference type="ARBA" id="ARBA00006484"/>
    </source>
</evidence>
<keyword evidence="2" id="KW-0560">Oxidoreductase</keyword>
<dbReference type="InterPro" id="IPR036291">
    <property type="entry name" value="NAD(P)-bd_dom_sf"/>
</dbReference>
<accession>A0A2U1SXW7</accession>
<dbReference type="CDD" id="cd05233">
    <property type="entry name" value="SDR_c"/>
    <property type="match status" value="1"/>
</dbReference>
<feature type="region of interest" description="Disordered" evidence="3">
    <location>
        <begin position="1"/>
        <end position="44"/>
    </location>
</feature>
<sequence>MNGSRRSRRSTTPTGFSATTSPSDSPSRRTVNRRRRPLAPFRGRSNIRRSKVGKLSGRTGLVTGAGQGIGAAIARRLVLDGANVVIFDMNAEPASSLAEELNDIGSEGGAVSVMGSVTDADDIAKAFDVGRSAFGEVDLLVNNAGTSGLSLVAETEEPSWDRIVDVVLKGTFLVSKEFGRRLIAAGGPGAVVNVSSLNWQAPSEGIAAYSAAKAGVVQLTNSLALEWGPHRIRANSIAPGSTETPMLDSILTDRMRHEFLTRTPLARLGNGEDIAMVVSFLLSEEARWVTGAIVPVDGGQHIRLLQSYWNMMNDA</sequence>
<protein>
    <recommendedName>
        <fullName evidence="6">SDR family oxidoreductase</fullName>
    </recommendedName>
</protein>
<keyword evidence="5" id="KW-1185">Reference proteome</keyword>
<dbReference type="PRINTS" id="PR00081">
    <property type="entry name" value="GDHRDH"/>
</dbReference>
<evidence type="ECO:0008006" key="6">
    <source>
        <dbReference type="Google" id="ProtNLM"/>
    </source>
</evidence>
<feature type="compositionally biased region" description="Low complexity" evidence="3">
    <location>
        <begin position="17"/>
        <end position="29"/>
    </location>
</feature>
<dbReference type="AlphaFoldDB" id="A0A2U1SXW7"/>
<dbReference type="InterPro" id="IPR020904">
    <property type="entry name" value="Sc_DH/Rdtase_CS"/>
</dbReference>
<dbReference type="SUPFAM" id="SSF51735">
    <property type="entry name" value="NAD(P)-binding Rossmann-fold domains"/>
    <property type="match status" value="1"/>
</dbReference>
<evidence type="ECO:0000256" key="2">
    <source>
        <dbReference type="ARBA" id="ARBA00023002"/>
    </source>
</evidence>
<dbReference type="PANTHER" id="PTHR24321">
    <property type="entry name" value="DEHYDROGENASES, SHORT CHAIN"/>
    <property type="match status" value="1"/>
</dbReference>
<dbReference type="PRINTS" id="PR00080">
    <property type="entry name" value="SDRFAMILY"/>
</dbReference>
<dbReference type="Proteomes" id="UP000244978">
    <property type="component" value="Unassembled WGS sequence"/>
</dbReference>
<dbReference type="GO" id="GO:0016491">
    <property type="term" value="F:oxidoreductase activity"/>
    <property type="evidence" value="ECO:0007669"/>
    <property type="project" value="UniProtKB-KW"/>
</dbReference>
<dbReference type="NCBIfam" id="NF005559">
    <property type="entry name" value="PRK07231.1"/>
    <property type="match status" value="1"/>
</dbReference>
<organism evidence="4 5">
    <name type="scientific">Homoserinimonas hongtaonis</name>
    <dbReference type="NCBI Taxonomy" id="2079791"/>
    <lineage>
        <taxon>Bacteria</taxon>
        <taxon>Bacillati</taxon>
        <taxon>Actinomycetota</taxon>
        <taxon>Actinomycetes</taxon>
        <taxon>Micrococcales</taxon>
        <taxon>Microbacteriaceae</taxon>
        <taxon>Homoserinimonas</taxon>
    </lineage>
</organism>
<evidence type="ECO:0000313" key="4">
    <source>
        <dbReference type="EMBL" id="PWB96446.1"/>
    </source>
</evidence>
<evidence type="ECO:0000256" key="3">
    <source>
        <dbReference type="SAM" id="MobiDB-lite"/>
    </source>
</evidence>
<evidence type="ECO:0000313" key="5">
    <source>
        <dbReference type="Proteomes" id="UP000244978"/>
    </source>
</evidence>
<proteinExistence type="inferred from homology"/>
<dbReference type="PANTHER" id="PTHR24321:SF8">
    <property type="entry name" value="ESTRADIOL 17-BETA-DEHYDROGENASE 8-RELATED"/>
    <property type="match status" value="1"/>
</dbReference>
<dbReference type="FunFam" id="3.40.50.720:FF:000084">
    <property type="entry name" value="Short-chain dehydrogenase reductase"/>
    <property type="match status" value="1"/>
</dbReference>
<name>A0A2U1SXW7_9MICO</name>
<comment type="caution">
    <text evidence="4">The sequence shown here is derived from an EMBL/GenBank/DDBJ whole genome shotgun (WGS) entry which is preliminary data.</text>
</comment>
<dbReference type="Pfam" id="PF13561">
    <property type="entry name" value="adh_short_C2"/>
    <property type="match status" value="1"/>
</dbReference>
<comment type="similarity">
    <text evidence="1">Belongs to the short-chain dehydrogenases/reductases (SDR) family.</text>
</comment>